<evidence type="ECO:0000313" key="5">
    <source>
        <dbReference type="EMBL" id="KZT38283.1"/>
    </source>
</evidence>
<evidence type="ECO:0000256" key="2">
    <source>
        <dbReference type="ARBA" id="ARBA00022603"/>
    </source>
</evidence>
<dbReference type="GO" id="GO:0032259">
    <property type="term" value="P:methylation"/>
    <property type="evidence" value="ECO:0007669"/>
    <property type="project" value="UniProtKB-KW"/>
</dbReference>
<dbReference type="Proteomes" id="UP000076798">
    <property type="component" value="Unassembled WGS sequence"/>
</dbReference>
<evidence type="ECO:0000256" key="3">
    <source>
        <dbReference type="ARBA" id="ARBA00022679"/>
    </source>
</evidence>
<dbReference type="InterPro" id="IPR051052">
    <property type="entry name" value="Diverse_substrate_MTase"/>
</dbReference>
<dbReference type="CDD" id="cd02440">
    <property type="entry name" value="AdoMet_MTases"/>
    <property type="match status" value="1"/>
</dbReference>
<evidence type="ECO:0000313" key="6">
    <source>
        <dbReference type="Proteomes" id="UP000076798"/>
    </source>
</evidence>
<name>A0A166D9J2_9AGAM</name>
<dbReference type="PANTHER" id="PTHR44942:SF4">
    <property type="entry name" value="METHYLTRANSFERASE TYPE 11 DOMAIN-CONTAINING PROTEIN"/>
    <property type="match status" value="1"/>
</dbReference>
<evidence type="ECO:0000259" key="4">
    <source>
        <dbReference type="Pfam" id="PF08241"/>
    </source>
</evidence>
<dbReference type="Gene3D" id="3.40.50.150">
    <property type="entry name" value="Vaccinia Virus protein VP39"/>
    <property type="match status" value="1"/>
</dbReference>
<sequence>MATFAKATFNTATYAVIRPTYPEQLYQFIFQYHDKTGRARWDKAIDLGCGTGQVTTELTRFKHVYGIDPSQGMIDTCERVATKKWHPMELTFMKGSAEDLSQFKDQSVDMVVAGQAVHWFDYARLWPELARVLRPNGTFAFWGYSEFRFAKYPSLTPMIREYAQGKDPKTSLGPHWQQPGRQILDNHLFDIPQPPESKFKDWQHIKFTGSYYPKIADARPVILKRTLTWEGLESYLRTFSSLHTFHEQNPEDAAKKDIGEGDIVQRTITSLKGGIKAVGRNPDEDIDIEWPLALIMARRK</sequence>
<keyword evidence="2" id="KW-0489">Methyltransferase</keyword>
<keyword evidence="6" id="KW-1185">Reference proteome</keyword>
<dbReference type="GO" id="GO:0008757">
    <property type="term" value="F:S-adenosylmethionine-dependent methyltransferase activity"/>
    <property type="evidence" value="ECO:0007669"/>
    <property type="project" value="InterPro"/>
</dbReference>
<dbReference type="OrthoDB" id="10027013at2759"/>
<evidence type="ECO:0000256" key="1">
    <source>
        <dbReference type="ARBA" id="ARBA00008361"/>
    </source>
</evidence>
<accession>A0A166D9J2</accession>
<dbReference type="Pfam" id="PF08241">
    <property type="entry name" value="Methyltransf_11"/>
    <property type="match status" value="1"/>
</dbReference>
<dbReference type="PANTHER" id="PTHR44942">
    <property type="entry name" value="METHYLTRANSF_11 DOMAIN-CONTAINING PROTEIN"/>
    <property type="match status" value="1"/>
</dbReference>
<dbReference type="InterPro" id="IPR029063">
    <property type="entry name" value="SAM-dependent_MTases_sf"/>
</dbReference>
<organism evidence="5 6">
    <name type="scientific">Sistotremastrum suecicum HHB10207 ss-3</name>
    <dbReference type="NCBI Taxonomy" id="1314776"/>
    <lineage>
        <taxon>Eukaryota</taxon>
        <taxon>Fungi</taxon>
        <taxon>Dikarya</taxon>
        <taxon>Basidiomycota</taxon>
        <taxon>Agaricomycotina</taxon>
        <taxon>Agaricomycetes</taxon>
        <taxon>Sistotremastrales</taxon>
        <taxon>Sistotremastraceae</taxon>
        <taxon>Sistotremastrum</taxon>
    </lineage>
</organism>
<reference evidence="5 6" key="1">
    <citation type="journal article" date="2016" name="Mol. Biol. Evol.">
        <title>Comparative Genomics of Early-Diverging Mushroom-Forming Fungi Provides Insights into the Origins of Lignocellulose Decay Capabilities.</title>
        <authorList>
            <person name="Nagy L.G."/>
            <person name="Riley R."/>
            <person name="Tritt A."/>
            <person name="Adam C."/>
            <person name="Daum C."/>
            <person name="Floudas D."/>
            <person name="Sun H."/>
            <person name="Yadav J.S."/>
            <person name="Pangilinan J."/>
            <person name="Larsson K.H."/>
            <person name="Matsuura K."/>
            <person name="Barry K."/>
            <person name="Labutti K."/>
            <person name="Kuo R."/>
            <person name="Ohm R.A."/>
            <person name="Bhattacharya S.S."/>
            <person name="Shirouzu T."/>
            <person name="Yoshinaga Y."/>
            <person name="Martin F.M."/>
            <person name="Grigoriev I.V."/>
            <person name="Hibbett D.S."/>
        </authorList>
    </citation>
    <scope>NUCLEOTIDE SEQUENCE [LARGE SCALE GENOMIC DNA]</scope>
    <source>
        <strain evidence="5 6">HHB10207 ss-3</strain>
    </source>
</reference>
<dbReference type="InterPro" id="IPR013216">
    <property type="entry name" value="Methyltransf_11"/>
</dbReference>
<keyword evidence="3" id="KW-0808">Transferase</keyword>
<dbReference type="EMBL" id="KV428066">
    <property type="protein sequence ID" value="KZT38283.1"/>
    <property type="molecule type" value="Genomic_DNA"/>
</dbReference>
<gene>
    <name evidence="5" type="ORF">SISSUDRAFT_1047225</name>
</gene>
<comment type="similarity">
    <text evidence="1">Belongs to the methyltransferase superfamily.</text>
</comment>
<dbReference type="AlphaFoldDB" id="A0A166D9J2"/>
<dbReference type="SUPFAM" id="SSF53335">
    <property type="entry name" value="S-adenosyl-L-methionine-dependent methyltransferases"/>
    <property type="match status" value="1"/>
</dbReference>
<protein>
    <recommendedName>
        <fullName evidence="4">Methyltransferase type 11 domain-containing protein</fullName>
    </recommendedName>
</protein>
<proteinExistence type="inferred from homology"/>
<feature type="domain" description="Methyltransferase type 11" evidence="4">
    <location>
        <begin position="46"/>
        <end position="141"/>
    </location>
</feature>
<dbReference type="STRING" id="1314776.A0A166D9J2"/>